<keyword evidence="9" id="KW-1185">Reference proteome</keyword>
<dbReference type="InterPro" id="IPR002676">
    <property type="entry name" value="RimM_N"/>
</dbReference>
<dbReference type="InterPro" id="IPR009000">
    <property type="entry name" value="Transl_B-barrel_sf"/>
</dbReference>
<comment type="function">
    <text evidence="5">An accessory protein needed during the final step in the assembly of 30S ribosomal subunit, possibly for assembly of the head region. Essential for efficient processing of 16S rRNA. May be needed both before and after RbfA during the maturation of 16S rRNA. It has affinity for free ribosomal 30S subunits but not for 70S ribosomes.</text>
</comment>
<organism evidence="8 9">
    <name type="scientific">Oceanirhabdus seepicola</name>
    <dbReference type="NCBI Taxonomy" id="2828781"/>
    <lineage>
        <taxon>Bacteria</taxon>
        <taxon>Bacillati</taxon>
        <taxon>Bacillota</taxon>
        <taxon>Clostridia</taxon>
        <taxon>Eubacteriales</taxon>
        <taxon>Clostridiaceae</taxon>
        <taxon>Oceanirhabdus</taxon>
    </lineage>
</organism>
<dbReference type="Pfam" id="PF01782">
    <property type="entry name" value="RimM"/>
    <property type="match status" value="1"/>
</dbReference>
<dbReference type="GO" id="GO:0043022">
    <property type="term" value="F:ribosome binding"/>
    <property type="evidence" value="ECO:0007669"/>
    <property type="project" value="InterPro"/>
</dbReference>
<feature type="domain" description="PRC-barrel" evidence="7">
    <location>
        <begin position="91"/>
        <end position="164"/>
    </location>
</feature>
<dbReference type="Gene3D" id="2.40.30.60">
    <property type="entry name" value="RimM"/>
    <property type="match status" value="1"/>
</dbReference>
<dbReference type="Proteomes" id="UP001056429">
    <property type="component" value="Unassembled WGS sequence"/>
</dbReference>
<evidence type="ECO:0000256" key="2">
    <source>
        <dbReference type="ARBA" id="ARBA00022517"/>
    </source>
</evidence>
<feature type="domain" description="RimM N-terminal" evidence="6">
    <location>
        <begin position="7"/>
        <end position="84"/>
    </location>
</feature>
<comment type="similarity">
    <text evidence="5">Belongs to the RimM family.</text>
</comment>
<name>A0A9J6P433_9CLOT</name>
<accession>A0A9J6P433</accession>
<dbReference type="PANTHER" id="PTHR33692">
    <property type="entry name" value="RIBOSOME MATURATION FACTOR RIMM"/>
    <property type="match status" value="1"/>
</dbReference>
<evidence type="ECO:0000256" key="4">
    <source>
        <dbReference type="ARBA" id="ARBA00023186"/>
    </source>
</evidence>
<reference evidence="8" key="2">
    <citation type="submission" date="2021-04" db="EMBL/GenBank/DDBJ databases">
        <authorList>
            <person name="Dong X."/>
        </authorList>
    </citation>
    <scope>NUCLEOTIDE SEQUENCE</scope>
    <source>
        <strain evidence="8">ZWT</strain>
    </source>
</reference>
<comment type="subcellular location">
    <subcellularLocation>
        <location evidence="5">Cytoplasm</location>
    </subcellularLocation>
</comment>
<dbReference type="GO" id="GO:0006364">
    <property type="term" value="P:rRNA processing"/>
    <property type="evidence" value="ECO:0007669"/>
    <property type="project" value="UniProtKB-UniRule"/>
</dbReference>
<dbReference type="EMBL" id="JAGSOJ010000003">
    <property type="protein sequence ID" value="MCM1991092.1"/>
    <property type="molecule type" value="Genomic_DNA"/>
</dbReference>
<dbReference type="Pfam" id="PF05239">
    <property type="entry name" value="PRC"/>
    <property type="match status" value="1"/>
</dbReference>
<dbReference type="Gene3D" id="2.30.30.240">
    <property type="entry name" value="PRC-barrel domain"/>
    <property type="match status" value="1"/>
</dbReference>
<evidence type="ECO:0000256" key="5">
    <source>
        <dbReference type="HAMAP-Rule" id="MF_00014"/>
    </source>
</evidence>
<dbReference type="InterPro" id="IPR011033">
    <property type="entry name" value="PRC_barrel-like_sf"/>
</dbReference>
<comment type="subunit">
    <text evidence="5">Binds ribosomal protein uS19.</text>
</comment>
<evidence type="ECO:0000259" key="6">
    <source>
        <dbReference type="Pfam" id="PF01782"/>
    </source>
</evidence>
<comment type="caution">
    <text evidence="8">The sequence shown here is derived from an EMBL/GenBank/DDBJ whole genome shotgun (WGS) entry which is preliminary data.</text>
</comment>
<dbReference type="NCBIfam" id="TIGR02273">
    <property type="entry name" value="16S_RimM"/>
    <property type="match status" value="1"/>
</dbReference>
<evidence type="ECO:0000259" key="7">
    <source>
        <dbReference type="Pfam" id="PF05239"/>
    </source>
</evidence>
<evidence type="ECO:0000256" key="1">
    <source>
        <dbReference type="ARBA" id="ARBA00022490"/>
    </source>
</evidence>
<gene>
    <name evidence="5 8" type="primary">rimM</name>
    <name evidence="8" type="ORF">KDK92_15270</name>
</gene>
<keyword evidence="3 5" id="KW-0698">rRNA processing</keyword>
<dbReference type="PANTHER" id="PTHR33692:SF1">
    <property type="entry name" value="RIBOSOME MATURATION FACTOR RIMM"/>
    <property type="match status" value="1"/>
</dbReference>
<dbReference type="GO" id="GO:0005840">
    <property type="term" value="C:ribosome"/>
    <property type="evidence" value="ECO:0007669"/>
    <property type="project" value="InterPro"/>
</dbReference>
<keyword evidence="4 5" id="KW-0143">Chaperone</keyword>
<evidence type="ECO:0000313" key="9">
    <source>
        <dbReference type="Proteomes" id="UP001056429"/>
    </source>
</evidence>
<dbReference type="InterPro" id="IPR011961">
    <property type="entry name" value="RimM"/>
</dbReference>
<evidence type="ECO:0000313" key="8">
    <source>
        <dbReference type="EMBL" id="MCM1991092.1"/>
    </source>
</evidence>
<sequence>MKNETLVIGMITKAHGIRGEVKVMPLTDDLKRFKKLKTVLIDGKEVVVEGVKLQSTKAILKLEGFNKIEDTVVLRDKYISVNREEAVQLEEGEYYVADLIGCMVFDENGLQLGQIYDVISTGSNDVYWVKDDKKKDVLIPVLKEIVLSVDIASEKIIIKPIKEWMDE</sequence>
<keyword evidence="1 5" id="KW-0963">Cytoplasm</keyword>
<proteinExistence type="inferred from homology"/>
<reference evidence="8" key="1">
    <citation type="journal article" date="2021" name="mSystems">
        <title>Bacteria and Archaea Synergistically Convert Glycine Betaine to Biogenic Methane in the Formosa Cold Seep of the South China Sea.</title>
        <authorList>
            <person name="Li L."/>
            <person name="Zhang W."/>
            <person name="Zhang S."/>
            <person name="Song L."/>
            <person name="Sun Q."/>
            <person name="Zhang H."/>
            <person name="Xiang H."/>
            <person name="Dong X."/>
        </authorList>
    </citation>
    <scope>NUCLEOTIDE SEQUENCE</scope>
    <source>
        <strain evidence="8">ZWT</strain>
    </source>
</reference>
<dbReference type="GO" id="GO:0042274">
    <property type="term" value="P:ribosomal small subunit biogenesis"/>
    <property type="evidence" value="ECO:0007669"/>
    <property type="project" value="UniProtKB-UniRule"/>
</dbReference>
<dbReference type="SUPFAM" id="SSF50346">
    <property type="entry name" value="PRC-barrel domain"/>
    <property type="match status" value="1"/>
</dbReference>
<dbReference type="InterPro" id="IPR027275">
    <property type="entry name" value="PRC-brl_dom"/>
</dbReference>
<dbReference type="HAMAP" id="MF_00014">
    <property type="entry name" value="Ribosome_mat_RimM"/>
    <property type="match status" value="1"/>
</dbReference>
<dbReference type="AlphaFoldDB" id="A0A9J6P433"/>
<comment type="domain">
    <text evidence="5">The PRC barrel domain binds ribosomal protein uS19.</text>
</comment>
<keyword evidence="2 5" id="KW-0690">Ribosome biogenesis</keyword>
<dbReference type="RefSeq" id="WP_250860197.1">
    <property type="nucleotide sequence ID" value="NZ_JAGSOJ010000003.1"/>
</dbReference>
<dbReference type="SUPFAM" id="SSF50447">
    <property type="entry name" value="Translation proteins"/>
    <property type="match status" value="1"/>
</dbReference>
<dbReference type="GO" id="GO:0005737">
    <property type="term" value="C:cytoplasm"/>
    <property type="evidence" value="ECO:0007669"/>
    <property type="project" value="UniProtKB-SubCell"/>
</dbReference>
<evidence type="ECO:0000256" key="3">
    <source>
        <dbReference type="ARBA" id="ARBA00022552"/>
    </source>
</evidence>
<dbReference type="InterPro" id="IPR036976">
    <property type="entry name" value="RimM_N_sf"/>
</dbReference>
<protein>
    <recommendedName>
        <fullName evidence="5">Ribosome maturation factor RimM</fullName>
    </recommendedName>
</protein>